<reference evidence="6 7" key="1">
    <citation type="submission" date="2023-11" db="EMBL/GenBank/DDBJ databases">
        <authorList>
            <person name="Okamura Y."/>
        </authorList>
    </citation>
    <scope>NUCLEOTIDE SEQUENCE [LARGE SCALE GENOMIC DNA]</scope>
</reference>
<keyword evidence="2" id="KW-0442">Lipid degradation</keyword>
<keyword evidence="2" id="KW-0378">Hydrolase</keyword>
<protein>
    <recommendedName>
        <fullName evidence="2">Lipase</fullName>
    </recommendedName>
</protein>
<keyword evidence="4" id="KW-0732">Signal</keyword>
<proteinExistence type="inferred from homology"/>
<dbReference type="SUPFAM" id="SSF53474">
    <property type="entry name" value="alpha/beta-Hydrolases"/>
    <property type="match status" value="1"/>
</dbReference>
<feature type="signal peptide" evidence="4">
    <location>
        <begin position="1"/>
        <end position="24"/>
    </location>
</feature>
<evidence type="ECO:0000256" key="3">
    <source>
        <dbReference type="PIRSR" id="PIRSR000862-1"/>
    </source>
</evidence>
<dbReference type="GO" id="GO:0016042">
    <property type="term" value="P:lipid catabolic process"/>
    <property type="evidence" value="ECO:0007669"/>
    <property type="project" value="UniProtKB-KW"/>
</dbReference>
<accession>A0AAV1J7H9</accession>
<dbReference type="GO" id="GO:0016788">
    <property type="term" value="F:hydrolase activity, acting on ester bonds"/>
    <property type="evidence" value="ECO:0007669"/>
    <property type="project" value="InterPro"/>
</dbReference>
<dbReference type="Gene3D" id="3.40.50.1820">
    <property type="entry name" value="alpha/beta hydrolase"/>
    <property type="match status" value="1"/>
</dbReference>
<dbReference type="AlphaFoldDB" id="A0AAV1J7H9"/>
<dbReference type="PANTHER" id="PTHR11005">
    <property type="entry name" value="LYSOSOMAL ACID LIPASE-RELATED"/>
    <property type="match status" value="1"/>
</dbReference>
<keyword evidence="7" id="KW-1185">Reference proteome</keyword>
<dbReference type="InterPro" id="IPR006693">
    <property type="entry name" value="AB_hydrolase_lipase"/>
</dbReference>
<evidence type="ECO:0000256" key="4">
    <source>
        <dbReference type="SAM" id="SignalP"/>
    </source>
</evidence>
<dbReference type="PIRSF" id="PIRSF000862">
    <property type="entry name" value="Steryl_ester_lip"/>
    <property type="match status" value="1"/>
</dbReference>
<gene>
    <name evidence="6" type="ORF">LNINA_LOCUS4197</name>
</gene>
<keyword evidence="2" id="KW-0443">Lipid metabolism</keyword>
<comment type="caution">
    <text evidence="6">The sequence shown here is derived from an EMBL/GenBank/DDBJ whole genome shotgun (WGS) entry which is preliminary data.</text>
</comment>
<dbReference type="InterPro" id="IPR025483">
    <property type="entry name" value="Lipase_euk"/>
</dbReference>
<dbReference type="Proteomes" id="UP001497472">
    <property type="component" value="Unassembled WGS sequence"/>
</dbReference>
<feature type="active site" description="Nucleophile" evidence="3">
    <location>
        <position position="173"/>
    </location>
</feature>
<comment type="similarity">
    <text evidence="1 2">Belongs to the AB hydrolase superfamily. Lipase family.</text>
</comment>
<sequence length="377" mass="42939">MPNIIRVLIQCSVVLLLITLPVNSSDNDVVCDTEGKIIRAGYPHEKFDVITEDGYILQVHRIPQGKNQNQTIYRPVVFLMHGLFASPSCYVELGSQYAIAFNLADEGFDVWLGSARGVCNSRRHQQMDPDDRIEKHKFFDYSWHEIGLYDLPAMIDFALKVSGQDKLFYIGHSQGGTTFLVLNSMKPEYNSKIKAAHLLAAVGYQKNFPNERMKRYALLTDPLVEVTKMFGIVELDSGFLSAAPKETEKTEDPSEVRVPISDLGTTAAVKQMAHYGQNVRDKTFRRWNYSLGENLLRYGSLTPPRYNLSLINVDITMHYTLGDVLLDENDVLDMVRDLPHAKARKLTRDSFTHYDFVQSSFVKSLVTDYVINDLKRR</sequence>
<evidence type="ECO:0000256" key="1">
    <source>
        <dbReference type="ARBA" id="ARBA00010701"/>
    </source>
</evidence>
<name>A0AAV1J7H9_9NEOP</name>
<evidence type="ECO:0000313" key="7">
    <source>
        <dbReference type="Proteomes" id="UP001497472"/>
    </source>
</evidence>
<feature type="active site" description="Charge relay system" evidence="3">
    <location>
        <position position="353"/>
    </location>
</feature>
<organism evidence="6 7">
    <name type="scientific">Leptosia nina</name>
    <dbReference type="NCBI Taxonomy" id="320188"/>
    <lineage>
        <taxon>Eukaryota</taxon>
        <taxon>Metazoa</taxon>
        <taxon>Ecdysozoa</taxon>
        <taxon>Arthropoda</taxon>
        <taxon>Hexapoda</taxon>
        <taxon>Insecta</taxon>
        <taxon>Pterygota</taxon>
        <taxon>Neoptera</taxon>
        <taxon>Endopterygota</taxon>
        <taxon>Lepidoptera</taxon>
        <taxon>Glossata</taxon>
        <taxon>Ditrysia</taxon>
        <taxon>Papilionoidea</taxon>
        <taxon>Pieridae</taxon>
        <taxon>Pierinae</taxon>
        <taxon>Leptosia</taxon>
    </lineage>
</organism>
<evidence type="ECO:0000256" key="2">
    <source>
        <dbReference type="PIRNR" id="PIRNR000862"/>
    </source>
</evidence>
<feature type="chain" id="PRO_5043639986" description="Lipase" evidence="4">
    <location>
        <begin position="25"/>
        <end position="377"/>
    </location>
</feature>
<evidence type="ECO:0000313" key="6">
    <source>
        <dbReference type="EMBL" id="CAK1544446.1"/>
    </source>
</evidence>
<feature type="domain" description="Partial AB-hydrolase lipase" evidence="5">
    <location>
        <begin position="37"/>
        <end position="91"/>
    </location>
</feature>
<dbReference type="Pfam" id="PF04083">
    <property type="entry name" value="Abhydro_lipase"/>
    <property type="match status" value="1"/>
</dbReference>
<feature type="active site" description="Charge relay system" evidence="3">
    <location>
        <position position="323"/>
    </location>
</feature>
<dbReference type="InterPro" id="IPR029058">
    <property type="entry name" value="AB_hydrolase_fold"/>
</dbReference>
<evidence type="ECO:0000259" key="5">
    <source>
        <dbReference type="Pfam" id="PF04083"/>
    </source>
</evidence>
<dbReference type="EMBL" id="CAVLEF010000005">
    <property type="protein sequence ID" value="CAK1544446.1"/>
    <property type="molecule type" value="Genomic_DNA"/>
</dbReference>